<dbReference type="InterPro" id="IPR002575">
    <property type="entry name" value="Aminoglycoside_PTrfase"/>
</dbReference>
<dbReference type="RefSeq" id="WP_011497370.1">
    <property type="nucleotide sequence ID" value="NC_007954.1"/>
</dbReference>
<dbReference type="AlphaFoldDB" id="Q12K05"/>
<dbReference type="InterPro" id="IPR051678">
    <property type="entry name" value="AGP_Transferase"/>
</dbReference>
<dbReference type="InterPro" id="IPR011009">
    <property type="entry name" value="Kinase-like_dom_sf"/>
</dbReference>
<evidence type="ECO:0000313" key="3">
    <source>
        <dbReference type="Proteomes" id="UP000001982"/>
    </source>
</evidence>
<name>Q12K05_SHEDO</name>
<dbReference type="SMR" id="Q12K05"/>
<dbReference type="EMBL" id="CP000302">
    <property type="protein sequence ID" value="ABE56221.1"/>
    <property type="molecule type" value="Genomic_DNA"/>
</dbReference>
<proteinExistence type="predicted"/>
<keyword evidence="3" id="KW-1185">Reference proteome</keyword>
<dbReference type="Pfam" id="PF01636">
    <property type="entry name" value="APH"/>
    <property type="match status" value="1"/>
</dbReference>
<dbReference type="Proteomes" id="UP000001982">
    <property type="component" value="Chromosome"/>
</dbReference>
<accession>Q12K05</accession>
<gene>
    <name evidence="2" type="ordered locus">Sden_2943</name>
</gene>
<dbReference type="DNASU" id="4019468"/>
<evidence type="ECO:0000313" key="2">
    <source>
        <dbReference type="EMBL" id="ABE56221.1"/>
    </source>
</evidence>
<dbReference type="PANTHER" id="PTHR21310:SF15">
    <property type="entry name" value="AMINOGLYCOSIDE PHOSPHOTRANSFERASE DOMAIN-CONTAINING PROTEIN"/>
    <property type="match status" value="1"/>
</dbReference>
<dbReference type="SUPFAM" id="SSF56112">
    <property type="entry name" value="Protein kinase-like (PK-like)"/>
    <property type="match status" value="1"/>
</dbReference>
<dbReference type="PIRSF" id="PIRSF000707">
    <property type="entry name" value="Hygromycin-B_kinase"/>
    <property type="match status" value="1"/>
</dbReference>
<sequence length="346" mass="39208">MMKTEPSINLSLKRLVENPSYADACDILDERPLEFWLPTIEVILSQHQLAKKTVLRISNGSNALFDIDNEYILKLVPPNWDYQGISEVTSLTLLNLANHSENLSLAVPKMIGFGRVDNWFYVIMTKLKGLSMATVWPDLNTAQKLPLVKQLGQFMTELHQITSTQAFTPDPRLSVDWPEYIKGLISDSVPRHARKGVSPELVTQISDYLQAADSDFNDIHAVFIHMDLHPWNLMVEKHHGHYRLCGVVDFGDALVGNCQLLELATPIIFVCQGNKTLIDELVANYSPLNEVYLDRQVLQRQLMAVSLIRPACDFNFVLQQVPQSGKRDSWQAIAKQLFPLYKGRPA</sequence>
<reference evidence="2 3" key="1">
    <citation type="submission" date="2006-03" db="EMBL/GenBank/DDBJ databases">
        <title>Complete sequence of Shewanella denitrificans OS217.</title>
        <authorList>
            <consortium name="US DOE Joint Genome Institute"/>
            <person name="Copeland A."/>
            <person name="Lucas S."/>
            <person name="Lapidus A."/>
            <person name="Barry K."/>
            <person name="Detter J.C."/>
            <person name="Glavina del Rio T."/>
            <person name="Hammon N."/>
            <person name="Israni S."/>
            <person name="Dalin E."/>
            <person name="Tice H."/>
            <person name="Pitluck S."/>
            <person name="Brettin T."/>
            <person name="Bruce D."/>
            <person name="Han C."/>
            <person name="Tapia R."/>
            <person name="Gilna P."/>
            <person name="Kiss H."/>
            <person name="Schmutz J."/>
            <person name="Larimer F."/>
            <person name="Land M."/>
            <person name="Hauser L."/>
            <person name="Kyrpides N."/>
            <person name="Lykidis A."/>
            <person name="Richardson P."/>
        </authorList>
    </citation>
    <scope>NUCLEOTIDE SEQUENCE [LARGE SCALE GENOMIC DNA]</scope>
    <source>
        <strain evidence="3">OS217 / ATCC BAA-1090 / DSM 15013</strain>
    </source>
</reference>
<dbReference type="PANTHER" id="PTHR21310">
    <property type="entry name" value="AMINOGLYCOSIDE PHOSPHOTRANSFERASE-RELATED-RELATED"/>
    <property type="match status" value="1"/>
</dbReference>
<feature type="domain" description="Aminoglycoside phosphotransferase" evidence="1">
    <location>
        <begin position="67"/>
        <end position="256"/>
    </location>
</feature>
<dbReference type="HOGENOM" id="CLU_831269_0_0_6"/>
<dbReference type="OrthoDB" id="2801014at2"/>
<dbReference type="CDD" id="cd05120">
    <property type="entry name" value="APH_ChoK_like"/>
    <property type="match status" value="1"/>
</dbReference>
<dbReference type="KEGG" id="sdn:Sden_2943"/>
<dbReference type="GO" id="GO:0016740">
    <property type="term" value="F:transferase activity"/>
    <property type="evidence" value="ECO:0007669"/>
    <property type="project" value="UniProtKB-KW"/>
</dbReference>
<protein>
    <submittedName>
        <fullName evidence="2">Aminoglycoside phosphotransferase</fullName>
    </submittedName>
</protein>
<dbReference type="eggNOG" id="COG3173">
    <property type="taxonomic scope" value="Bacteria"/>
</dbReference>
<evidence type="ECO:0000259" key="1">
    <source>
        <dbReference type="Pfam" id="PF01636"/>
    </source>
</evidence>
<organism evidence="2 3">
    <name type="scientific">Shewanella denitrificans (strain OS217 / ATCC BAA-1090 / DSM 15013)</name>
    <dbReference type="NCBI Taxonomy" id="318161"/>
    <lineage>
        <taxon>Bacteria</taxon>
        <taxon>Pseudomonadati</taxon>
        <taxon>Pseudomonadota</taxon>
        <taxon>Gammaproteobacteria</taxon>
        <taxon>Alteromonadales</taxon>
        <taxon>Shewanellaceae</taxon>
        <taxon>Shewanella</taxon>
    </lineage>
</organism>
<dbReference type="Gene3D" id="3.90.1200.10">
    <property type="match status" value="1"/>
</dbReference>
<dbReference type="STRING" id="318161.Sden_2943"/>
<keyword evidence="2" id="KW-0808">Transferase</keyword>
<dbReference type="InterPro" id="IPR016259">
    <property type="entry name" value="Hygromycin-B_Kinase"/>
</dbReference>